<dbReference type="RefSeq" id="XP_026603237.1">
    <property type="nucleotide sequence ID" value="XM_026747405.1"/>
</dbReference>
<feature type="compositionally biased region" description="Low complexity" evidence="1">
    <location>
        <begin position="48"/>
        <end position="65"/>
    </location>
</feature>
<feature type="compositionally biased region" description="Polar residues" evidence="1">
    <location>
        <begin position="462"/>
        <end position="472"/>
    </location>
</feature>
<keyword evidence="3" id="KW-1185">Reference proteome</keyword>
<sequence>MGRGDSDNIPTKANSDQFRTPDKPVLSSKLKRAPARLGVSSLGTPAETSTSTSSHSTASASRSRSGNPKRTPTLDQTTLTQIEFVKRSQPDSDEDVFDYIGNSGPAATEVIEIGDDKELDNANDPPSASRIKRERIVKFDSAPSKLKRTGSGQIDVTSGKGRRKSGDKKDKGAQKDDNTLTQMKYVRRIDLEADEGDGKLEYAYITPKKRDTELQPANIGEVSHIKPQPTYISEPSSEHKRRKLSPFSEKEGVHRTEVKPETKVETSPSTPRKPIRTEIPSSQSPESPGVAFITSSQFRSATRSSEKRPLKKSSQPSFKESPLLYGKGSAPETVQKPIIDEKPRLRTQLPLPNNSTPRLSSPAREGSAGAMRKANEMAESTGDAPAMSTSKQRSSQRTVVYETDAETDYDDSEDDAPVSPDSPKDIDAAVSQVETHVEDELDLINIESQELPPPPVPEQETDSGPLQPDSNFLSDASICYQRVHPDTQFPLEPVPTINTQKMAELFPEESNGLRTITPLPSSSPTKTRQAPNIPMMVSETQLPHQDQPESQDGSRTQTEIVPESSPIARHENGVSLERPGPLARDVVIQVESSQPVDRAYRQTTGGQDSPPRKMLSRSQILTSSVMESIPIPGFWMSSQDSVGEPYSQPNP</sequence>
<evidence type="ECO:0000313" key="2">
    <source>
        <dbReference type="EMBL" id="RDW78537.1"/>
    </source>
</evidence>
<feature type="compositionally biased region" description="Polar residues" evidence="1">
    <location>
        <begin position="66"/>
        <end position="81"/>
    </location>
</feature>
<protein>
    <submittedName>
        <fullName evidence="2">Uncharacterized protein</fullName>
    </submittedName>
</protein>
<feature type="compositionally biased region" description="Basic and acidic residues" evidence="1">
    <location>
        <begin position="248"/>
        <end position="264"/>
    </location>
</feature>
<feature type="compositionally biased region" description="Basic and acidic residues" evidence="1">
    <location>
        <begin position="167"/>
        <end position="178"/>
    </location>
</feature>
<feature type="region of interest" description="Disordered" evidence="1">
    <location>
        <begin position="509"/>
        <end position="615"/>
    </location>
</feature>
<proteinExistence type="predicted"/>
<reference evidence="2 3" key="1">
    <citation type="journal article" date="2018" name="IMA Fungus">
        <title>IMA Genome-F 9: Draft genome sequence of Annulohypoxylon stygium, Aspergillus mulundensis, Berkeleyomyces basicola (syn. Thielaviopsis basicola), Ceratocystis smalleyi, two Cercospora beticola strains, Coleophoma cylindrospora, Fusarium fracticaudum, Phialophora cf. hyalina, and Morchella septimelata.</title>
        <authorList>
            <person name="Wingfield B.D."/>
            <person name="Bills G.F."/>
            <person name="Dong Y."/>
            <person name="Huang W."/>
            <person name="Nel W.J."/>
            <person name="Swalarsk-Parry B.S."/>
            <person name="Vaghefi N."/>
            <person name="Wilken P.M."/>
            <person name="An Z."/>
            <person name="de Beer Z.W."/>
            <person name="De Vos L."/>
            <person name="Chen L."/>
            <person name="Duong T.A."/>
            <person name="Gao Y."/>
            <person name="Hammerbacher A."/>
            <person name="Kikkert J.R."/>
            <person name="Li Y."/>
            <person name="Li H."/>
            <person name="Li K."/>
            <person name="Li Q."/>
            <person name="Liu X."/>
            <person name="Ma X."/>
            <person name="Naidoo K."/>
            <person name="Pethybridge S.J."/>
            <person name="Sun J."/>
            <person name="Steenkamp E.T."/>
            <person name="van der Nest M.A."/>
            <person name="van Wyk S."/>
            <person name="Wingfield M.J."/>
            <person name="Xiong C."/>
            <person name="Yue Q."/>
            <person name="Zhang X."/>
        </authorList>
    </citation>
    <scope>NUCLEOTIDE SEQUENCE [LARGE SCALE GENOMIC DNA]</scope>
    <source>
        <strain evidence="2 3">DSM 5745</strain>
    </source>
</reference>
<gene>
    <name evidence="2" type="ORF">DSM5745_05389</name>
</gene>
<feature type="compositionally biased region" description="Polar residues" evidence="1">
    <location>
        <begin position="512"/>
        <end position="530"/>
    </location>
</feature>
<feature type="compositionally biased region" description="Polar residues" evidence="1">
    <location>
        <begin position="350"/>
        <end position="359"/>
    </location>
</feature>
<evidence type="ECO:0000313" key="3">
    <source>
        <dbReference type="Proteomes" id="UP000256690"/>
    </source>
</evidence>
<feature type="compositionally biased region" description="Polar residues" evidence="1">
    <location>
        <begin position="387"/>
        <end position="398"/>
    </location>
</feature>
<organism evidence="2 3">
    <name type="scientific">Aspergillus mulundensis</name>
    <dbReference type="NCBI Taxonomy" id="1810919"/>
    <lineage>
        <taxon>Eukaryota</taxon>
        <taxon>Fungi</taxon>
        <taxon>Dikarya</taxon>
        <taxon>Ascomycota</taxon>
        <taxon>Pezizomycotina</taxon>
        <taxon>Eurotiomycetes</taxon>
        <taxon>Eurotiomycetidae</taxon>
        <taxon>Eurotiales</taxon>
        <taxon>Aspergillaceae</taxon>
        <taxon>Aspergillus</taxon>
        <taxon>Aspergillus subgen. Nidulantes</taxon>
    </lineage>
</organism>
<dbReference type="GeneID" id="38115759"/>
<feature type="compositionally biased region" description="Polar residues" evidence="1">
    <location>
        <begin position="538"/>
        <end position="559"/>
    </location>
</feature>
<feature type="region of interest" description="Disordered" evidence="1">
    <location>
        <begin position="206"/>
        <end position="472"/>
    </location>
</feature>
<dbReference type="AlphaFoldDB" id="A0A3D8RWV3"/>
<evidence type="ECO:0000256" key="1">
    <source>
        <dbReference type="SAM" id="MobiDB-lite"/>
    </source>
</evidence>
<feature type="compositionally biased region" description="Polar residues" evidence="1">
    <location>
        <begin position="590"/>
        <end position="607"/>
    </location>
</feature>
<name>A0A3D8RWV3_9EURO</name>
<feature type="compositionally biased region" description="Polar residues" evidence="1">
    <location>
        <begin position="8"/>
        <end position="18"/>
    </location>
</feature>
<comment type="caution">
    <text evidence="2">The sequence shown here is derived from an EMBL/GenBank/DDBJ whole genome shotgun (WGS) entry which is preliminary data.</text>
</comment>
<dbReference type="EMBL" id="PVWQ01000006">
    <property type="protein sequence ID" value="RDW78537.1"/>
    <property type="molecule type" value="Genomic_DNA"/>
</dbReference>
<dbReference type="Proteomes" id="UP000256690">
    <property type="component" value="Unassembled WGS sequence"/>
</dbReference>
<accession>A0A3D8RWV3</accession>
<dbReference type="OrthoDB" id="73788at2759"/>
<feature type="compositionally biased region" description="Polar residues" evidence="1">
    <location>
        <begin position="293"/>
        <end position="303"/>
    </location>
</feature>
<feature type="compositionally biased region" description="Acidic residues" evidence="1">
    <location>
        <begin position="403"/>
        <end position="416"/>
    </location>
</feature>
<feature type="region of interest" description="Disordered" evidence="1">
    <location>
        <begin position="1"/>
        <end position="181"/>
    </location>
</feature>